<proteinExistence type="predicted"/>
<comment type="subcellular location">
    <subcellularLocation>
        <location evidence="1">Cell membrane</location>
        <topology evidence="1">Multi-pass membrane protein</topology>
    </subcellularLocation>
</comment>
<evidence type="ECO:0000256" key="4">
    <source>
        <dbReference type="ARBA" id="ARBA00022989"/>
    </source>
</evidence>
<keyword evidence="5 6" id="KW-0472">Membrane</keyword>
<evidence type="ECO:0000313" key="9">
    <source>
        <dbReference type="Proteomes" id="UP000198896"/>
    </source>
</evidence>
<sequence length="295" mass="31782">MNKSITNSIVAMLLGNFAVAAAVIIFIAPQGIILGGSTGIALALTHYISFPLSATVFIINMLFFVTGFVCLGKKFALTTIANSILYPLAMSLLEQLPIAGKPVTDNIMLAAVFGGVLMGGGIGLLLRAGGSSGGTDIPALILNKYFHLNVSALLYVIDGLVLCSQAFFSSIEQILYGIFVLALFTMTMNRIMLMGKSQIQLFIISDESETIRQQILAEDAGATMFYVEKAYTGRQGKCIMCVIPRRKLYPITQLISATDPDAFFTISEVNEVRGAGFSFAKHYLDTTDKQQLSAK</sequence>
<dbReference type="OrthoDB" id="1758221at2"/>
<gene>
    <name evidence="8" type="ORF">SAMN05216245_103170</name>
</gene>
<dbReference type="RefSeq" id="WP_093912994.1">
    <property type="nucleotide sequence ID" value="NZ_FONL01000003.1"/>
</dbReference>
<keyword evidence="9" id="KW-1185">Reference proteome</keyword>
<evidence type="ECO:0000313" key="8">
    <source>
        <dbReference type="EMBL" id="SFE27638.1"/>
    </source>
</evidence>
<feature type="transmembrane region" description="Helical" evidence="6">
    <location>
        <begin position="9"/>
        <end position="28"/>
    </location>
</feature>
<dbReference type="AlphaFoldDB" id="A0A1I1Z8K3"/>
<evidence type="ECO:0000256" key="3">
    <source>
        <dbReference type="ARBA" id="ARBA00022692"/>
    </source>
</evidence>
<dbReference type="Proteomes" id="UP000198896">
    <property type="component" value="Unassembled WGS sequence"/>
</dbReference>
<feature type="transmembrane region" description="Helical" evidence="6">
    <location>
        <begin position="146"/>
        <end position="168"/>
    </location>
</feature>
<protein>
    <submittedName>
        <fullName evidence="8">Uncharacterized membrane-anchored protein YitT, contains DUF161 and DUF2179 domains</fullName>
    </submittedName>
</protein>
<dbReference type="Gene3D" id="3.30.70.120">
    <property type="match status" value="1"/>
</dbReference>
<dbReference type="InterPro" id="IPR003740">
    <property type="entry name" value="YitT"/>
</dbReference>
<accession>A0A1I1Z8K3</accession>
<evidence type="ECO:0000256" key="1">
    <source>
        <dbReference type="ARBA" id="ARBA00004651"/>
    </source>
</evidence>
<dbReference type="PANTHER" id="PTHR33545">
    <property type="entry name" value="UPF0750 MEMBRANE PROTEIN YITT-RELATED"/>
    <property type="match status" value="1"/>
</dbReference>
<evidence type="ECO:0000256" key="5">
    <source>
        <dbReference type="ARBA" id="ARBA00023136"/>
    </source>
</evidence>
<dbReference type="STRING" id="1123323.SAMN05216245_103170"/>
<name>A0A1I1Z8K3_9FIRM</name>
<keyword evidence="4 6" id="KW-1133">Transmembrane helix</keyword>
<dbReference type="Pfam" id="PF02588">
    <property type="entry name" value="YitT_membrane"/>
    <property type="match status" value="1"/>
</dbReference>
<dbReference type="PANTHER" id="PTHR33545:SF5">
    <property type="entry name" value="UPF0750 MEMBRANE PROTEIN YITT"/>
    <property type="match status" value="1"/>
</dbReference>
<dbReference type="CDD" id="cd16380">
    <property type="entry name" value="YitT_C"/>
    <property type="match status" value="1"/>
</dbReference>
<dbReference type="Pfam" id="PF10035">
    <property type="entry name" value="DUF2179"/>
    <property type="match status" value="1"/>
</dbReference>
<organism evidence="8 9">
    <name type="scientific">Succiniclasticum ruminis DSM 9236</name>
    <dbReference type="NCBI Taxonomy" id="1123323"/>
    <lineage>
        <taxon>Bacteria</taxon>
        <taxon>Bacillati</taxon>
        <taxon>Bacillota</taxon>
        <taxon>Negativicutes</taxon>
        <taxon>Acidaminococcales</taxon>
        <taxon>Acidaminococcaceae</taxon>
        <taxon>Succiniclasticum</taxon>
    </lineage>
</organism>
<dbReference type="InterPro" id="IPR051461">
    <property type="entry name" value="UPF0750_membrane"/>
</dbReference>
<evidence type="ECO:0000256" key="2">
    <source>
        <dbReference type="ARBA" id="ARBA00022475"/>
    </source>
</evidence>
<reference evidence="8 9" key="1">
    <citation type="submission" date="2016-10" db="EMBL/GenBank/DDBJ databases">
        <authorList>
            <person name="de Groot N.N."/>
        </authorList>
    </citation>
    <scope>NUCLEOTIDE SEQUENCE [LARGE SCALE GENOMIC DNA]</scope>
    <source>
        <strain evidence="8 9">DSM 9236</strain>
    </source>
</reference>
<evidence type="ECO:0000259" key="7">
    <source>
        <dbReference type="Pfam" id="PF10035"/>
    </source>
</evidence>
<dbReference type="InterPro" id="IPR015867">
    <property type="entry name" value="N-reg_PII/ATP_PRibTrfase_C"/>
</dbReference>
<evidence type="ECO:0000256" key="6">
    <source>
        <dbReference type="SAM" id="Phobius"/>
    </source>
</evidence>
<keyword evidence="3 6" id="KW-0812">Transmembrane</keyword>
<dbReference type="InterPro" id="IPR019264">
    <property type="entry name" value="DUF2179"/>
</dbReference>
<feature type="domain" description="DUF2179" evidence="7">
    <location>
        <begin position="221"/>
        <end position="274"/>
    </location>
</feature>
<feature type="transmembrane region" description="Helical" evidence="6">
    <location>
        <begin position="174"/>
        <end position="193"/>
    </location>
</feature>
<dbReference type="EMBL" id="FONL01000003">
    <property type="protein sequence ID" value="SFE27638.1"/>
    <property type="molecule type" value="Genomic_DNA"/>
</dbReference>
<feature type="transmembrane region" description="Helical" evidence="6">
    <location>
        <begin position="106"/>
        <end position="126"/>
    </location>
</feature>
<dbReference type="PIRSF" id="PIRSF006483">
    <property type="entry name" value="Membrane_protein_YitT"/>
    <property type="match status" value="1"/>
</dbReference>
<feature type="transmembrane region" description="Helical" evidence="6">
    <location>
        <begin position="48"/>
        <end position="71"/>
    </location>
</feature>
<keyword evidence="2" id="KW-1003">Cell membrane</keyword>
<dbReference type="GO" id="GO:0005886">
    <property type="term" value="C:plasma membrane"/>
    <property type="evidence" value="ECO:0007669"/>
    <property type="project" value="UniProtKB-SubCell"/>
</dbReference>